<keyword evidence="2" id="KW-1185">Reference proteome</keyword>
<proteinExistence type="predicted"/>
<name>A0ACB9Z783_9PEZI</name>
<sequence length="211" mass="22782">MKQGATPSIYRYIVIPYTILYRQTGEASQFIMHNLLSLFAFGSILVLFGPFAAAAHGHLPRGQDTDDAVVSITLPPSGSVHGTLTIHRAQMAEYYKSEVGIDMDKLGNHREAELLVTDGKDYAFPEGSGVEGVLSWTPTATTTTTTTGRQNAVRVPSQKHVTCQECLGLCAIPFIGPSVCSMNPSPLPPFFPNVPFFSGLSSSPFGRLTIF</sequence>
<evidence type="ECO:0000313" key="1">
    <source>
        <dbReference type="EMBL" id="KAI4867348.1"/>
    </source>
</evidence>
<dbReference type="EMBL" id="MU393448">
    <property type="protein sequence ID" value="KAI4867348.1"/>
    <property type="molecule type" value="Genomic_DNA"/>
</dbReference>
<evidence type="ECO:0000313" key="2">
    <source>
        <dbReference type="Proteomes" id="UP001497700"/>
    </source>
</evidence>
<gene>
    <name evidence="1" type="ORF">F4820DRAFT_209742</name>
</gene>
<comment type="caution">
    <text evidence="1">The sequence shown here is derived from an EMBL/GenBank/DDBJ whole genome shotgun (WGS) entry which is preliminary data.</text>
</comment>
<organism evidence="1 2">
    <name type="scientific">Hypoxylon rubiginosum</name>
    <dbReference type="NCBI Taxonomy" id="110542"/>
    <lineage>
        <taxon>Eukaryota</taxon>
        <taxon>Fungi</taxon>
        <taxon>Dikarya</taxon>
        <taxon>Ascomycota</taxon>
        <taxon>Pezizomycotina</taxon>
        <taxon>Sordariomycetes</taxon>
        <taxon>Xylariomycetidae</taxon>
        <taxon>Xylariales</taxon>
        <taxon>Hypoxylaceae</taxon>
        <taxon>Hypoxylon</taxon>
    </lineage>
</organism>
<dbReference type="Proteomes" id="UP001497700">
    <property type="component" value="Unassembled WGS sequence"/>
</dbReference>
<accession>A0ACB9Z783</accession>
<protein>
    <submittedName>
        <fullName evidence="1">Uncharacterized protein</fullName>
    </submittedName>
</protein>
<reference evidence="1 2" key="1">
    <citation type="journal article" date="2022" name="New Phytol.">
        <title>Ecological generalism drives hyperdiversity of secondary metabolite gene clusters in xylarialean endophytes.</title>
        <authorList>
            <person name="Franco M.E.E."/>
            <person name="Wisecaver J.H."/>
            <person name="Arnold A.E."/>
            <person name="Ju Y.M."/>
            <person name="Slot J.C."/>
            <person name="Ahrendt S."/>
            <person name="Moore L.P."/>
            <person name="Eastman K.E."/>
            <person name="Scott K."/>
            <person name="Konkel Z."/>
            <person name="Mondo S.J."/>
            <person name="Kuo A."/>
            <person name="Hayes R.D."/>
            <person name="Haridas S."/>
            <person name="Andreopoulos B."/>
            <person name="Riley R."/>
            <person name="LaButti K."/>
            <person name="Pangilinan J."/>
            <person name="Lipzen A."/>
            <person name="Amirebrahimi M."/>
            <person name="Yan J."/>
            <person name="Adam C."/>
            <person name="Keymanesh K."/>
            <person name="Ng V."/>
            <person name="Louie K."/>
            <person name="Northen T."/>
            <person name="Drula E."/>
            <person name="Henrissat B."/>
            <person name="Hsieh H.M."/>
            <person name="Youens-Clark K."/>
            <person name="Lutzoni F."/>
            <person name="Miadlikowska J."/>
            <person name="Eastwood D.C."/>
            <person name="Hamelin R.C."/>
            <person name="Grigoriev I.V."/>
            <person name="U'Ren J.M."/>
        </authorList>
    </citation>
    <scope>NUCLEOTIDE SEQUENCE [LARGE SCALE GENOMIC DNA]</scope>
    <source>
        <strain evidence="1 2">CBS 119005</strain>
    </source>
</reference>